<protein>
    <submittedName>
        <fullName evidence="3">Putative secreted protein with PEP-CTERM sorting signal</fullName>
    </submittedName>
</protein>
<dbReference type="EMBL" id="SOCA01000002">
    <property type="protein sequence ID" value="TDU72884.1"/>
    <property type="molecule type" value="Genomic_DNA"/>
</dbReference>
<dbReference type="RefSeq" id="WP_166647085.1">
    <property type="nucleotide sequence ID" value="NZ_SOCA01000002.1"/>
</dbReference>
<dbReference type="NCBIfam" id="TIGR02595">
    <property type="entry name" value="PEP_CTERM"/>
    <property type="match status" value="1"/>
</dbReference>
<dbReference type="Pfam" id="PF12951">
    <property type="entry name" value="PATR"/>
    <property type="match status" value="3"/>
</dbReference>
<comment type="caution">
    <text evidence="3">The sequence shown here is derived from an EMBL/GenBank/DDBJ whole genome shotgun (WGS) entry which is preliminary data.</text>
</comment>
<dbReference type="InterPro" id="IPR011050">
    <property type="entry name" value="Pectin_lyase_fold/virulence"/>
</dbReference>
<name>A0A4R7S3N1_9BACT</name>
<evidence type="ECO:0000256" key="1">
    <source>
        <dbReference type="ARBA" id="ARBA00022729"/>
    </source>
</evidence>
<evidence type="ECO:0000313" key="3">
    <source>
        <dbReference type="EMBL" id="TDU72884.1"/>
    </source>
</evidence>
<organism evidence="3 4">
    <name type="scientific">Prosthecobacter fusiformis</name>
    <dbReference type="NCBI Taxonomy" id="48464"/>
    <lineage>
        <taxon>Bacteria</taxon>
        <taxon>Pseudomonadati</taxon>
        <taxon>Verrucomicrobiota</taxon>
        <taxon>Verrucomicrobiia</taxon>
        <taxon>Verrucomicrobiales</taxon>
        <taxon>Verrucomicrobiaceae</taxon>
        <taxon>Prosthecobacter</taxon>
    </lineage>
</organism>
<accession>A0A4R7S3N1</accession>
<reference evidence="3 4" key="1">
    <citation type="submission" date="2019-03" db="EMBL/GenBank/DDBJ databases">
        <title>Genomic Encyclopedia of Archaeal and Bacterial Type Strains, Phase II (KMG-II): from individual species to whole genera.</title>
        <authorList>
            <person name="Goeker M."/>
        </authorList>
    </citation>
    <scope>NUCLEOTIDE SEQUENCE [LARGE SCALE GENOMIC DNA]</scope>
    <source>
        <strain evidence="3 4">ATCC 25309</strain>
    </source>
</reference>
<keyword evidence="1 2" id="KW-0732">Signal</keyword>
<feature type="chain" id="PRO_5020335228" evidence="2">
    <location>
        <begin position="21"/>
        <end position="870"/>
    </location>
</feature>
<dbReference type="Proteomes" id="UP000295662">
    <property type="component" value="Unassembled WGS sequence"/>
</dbReference>
<evidence type="ECO:0000313" key="4">
    <source>
        <dbReference type="Proteomes" id="UP000295662"/>
    </source>
</evidence>
<dbReference type="SUPFAM" id="SSF51126">
    <property type="entry name" value="Pectin lyase-like"/>
    <property type="match status" value="2"/>
</dbReference>
<keyword evidence="4" id="KW-1185">Reference proteome</keyword>
<sequence length="870" mass="87976">MIFRTSLFLALLCTHLSLNAATLTWDGNISTGGLQDGTGNWDTTVTDRWYNAASVPPGYQAWNNANGDTAVFGVGSGAAGTVTLTTAITAGGLTFNTPGSGTYVLSGNTLTLAGTPIIAANAAVDIKSILAGTAGFTKNGTGNLTLSGADGNTLTGKITVSGGTLTTAKSVNVDAINDDIEVTTGGTFVWGANNQIDDAADVIISGGTITFGSRNETIGSYTQTSGGMSSNNNSGIIDIKGTLAISGGNTLTINSRGQWSAHTVDFTGYVGASSTTAVLVLGSDNASTVTRLSVGEGGLKLSGQILKLNRTANSTFKGSELLLGGNVTATGVNSITYNEAVTLGAAAVNQVNMGNATRTWTINGDDTSITTVELAIVGAGGLTKAGTGTLVLGGIDHNTYAGVTTVSAGRLTMKKSAGFNATGDILVNGGTLSWGNSDQIPDTATITVTSGPMFMLGRFNEVFANYVQTGGTGFASGSNNAGVVEITGTATLSGGGTLTVNSGGTMTINQLNATGFSGTLLNIGGNNTSRVTSLTIGPGGMTLSGQNITIAKGPDNNSATLGSELILKGTLTATGNNNFNLTSGSYGVAQINLGTGQRTFAINSGTTTTNLPMVGSGGVIKTGAGILQFNVASTYTGKTTVSGGSLTLAETGSIASSNWIQVDAGAVFNVGSLTSGFTYAPTSGTKIISGSGSITGDLHIGGVAQLRPGTTSDNLDISTAGDGIGTLSISGDLSFDADAPTTVAQLQILNASAADKITIGGDLKLTADTFLSVTFDDDYVPMKDHSWTLIDWAGLLDDTGFLLGTNNRTGRDLDNNEGNLNLPDLTEWGLLWDIGAINDGGSLVVTIVPEPSRALLLGLGFFWLGWRRRR</sequence>
<proteinExistence type="predicted"/>
<gene>
    <name evidence="3" type="ORF">EI77_01350</name>
</gene>
<dbReference type="NCBIfam" id="TIGR02601">
    <property type="entry name" value="autotrns_rpt"/>
    <property type="match status" value="3"/>
</dbReference>
<dbReference type="InterPro" id="IPR013424">
    <property type="entry name" value="Ice-binding_C"/>
</dbReference>
<feature type="signal peptide" evidence="2">
    <location>
        <begin position="1"/>
        <end position="20"/>
    </location>
</feature>
<evidence type="ECO:0000256" key="2">
    <source>
        <dbReference type="SAM" id="SignalP"/>
    </source>
</evidence>
<dbReference type="InterPro" id="IPR013425">
    <property type="entry name" value="Autotrns_rpt"/>
</dbReference>
<dbReference type="AlphaFoldDB" id="A0A4R7S3N1"/>